<gene>
    <name evidence="2" type="ORF">LCGC14_1016120</name>
</gene>
<organism evidence="2">
    <name type="scientific">marine sediment metagenome</name>
    <dbReference type="NCBI Taxonomy" id="412755"/>
    <lineage>
        <taxon>unclassified sequences</taxon>
        <taxon>metagenomes</taxon>
        <taxon>ecological metagenomes</taxon>
    </lineage>
</organism>
<evidence type="ECO:0000313" key="2">
    <source>
        <dbReference type="EMBL" id="KKN12488.1"/>
    </source>
</evidence>
<keyword evidence="1" id="KW-1133">Transmembrane helix</keyword>
<evidence type="ECO:0000256" key="1">
    <source>
        <dbReference type="SAM" id="Phobius"/>
    </source>
</evidence>
<reference evidence="2" key="1">
    <citation type="journal article" date="2015" name="Nature">
        <title>Complex archaea that bridge the gap between prokaryotes and eukaryotes.</title>
        <authorList>
            <person name="Spang A."/>
            <person name="Saw J.H."/>
            <person name="Jorgensen S.L."/>
            <person name="Zaremba-Niedzwiedzka K."/>
            <person name="Martijn J."/>
            <person name="Lind A.E."/>
            <person name="van Eijk R."/>
            <person name="Schleper C."/>
            <person name="Guy L."/>
            <person name="Ettema T.J."/>
        </authorList>
    </citation>
    <scope>NUCLEOTIDE SEQUENCE</scope>
</reference>
<proteinExistence type="predicted"/>
<name>A0A0F9R4V9_9ZZZZ</name>
<protein>
    <submittedName>
        <fullName evidence="2">Uncharacterized protein</fullName>
    </submittedName>
</protein>
<feature type="transmembrane region" description="Helical" evidence="1">
    <location>
        <begin position="12"/>
        <end position="31"/>
    </location>
</feature>
<comment type="caution">
    <text evidence="2">The sequence shown here is derived from an EMBL/GenBank/DDBJ whole genome shotgun (WGS) entry which is preliminary data.</text>
</comment>
<keyword evidence="1" id="KW-0812">Transmembrane</keyword>
<feature type="transmembrane region" description="Helical" evidence="1">
    <location>
        <begin position="64"/>
        <end position="86"/>
    </location>
</feature>
<sequence>MKLLETYKHKLYGAHAIITWWGIAVQIIYTFQNQSILIVWWWPAAMLAAELMALPLAWSSKIGIWKWCHIIGAILVGILLVGVLIYR</sequence>
<dbReference type="AlphaFoldDB" id="A0A0F9R4V9"/>
<keyword evidence="1" id="KW-0472">Membrane</keyword>
<feature type="transmembrane region" description="Helical" evidence="1">
    <location>
        <begin position="38"/>
        <end position="58"/>
    </location>
</feature>
<dbReference type="EMBL" id="LAZR01004029">
    <property type="protein sequence ID" value="KKN12488.1"/>
    <property type="molecule type" value="Genomic_DNA"/>
</dbReference>
<accession>A0A0F9R4V9</accession>